<keyword evidence="2" id="KW-0813">Transport</keyword>
<keyword evidence="5 6" id="KW-0472">Membrane</keyword>
<name>A0ABN7I9D0_9BURK</name>
<dbReference type="PIRSF" id="PIRSF006060">
    <property type="entry name" value="AA_transporter"/>
    <property type="match status" value="1"/>
</dbReference>
<dbReference type="EMBL" id="CAJHCP010000016">
    <property type="protein sequence ID" value="CAD6556818.1"/>
    <property type="molecule type" value="Genomic_DNA"/>
</dbReference>
<evidence type="ECO:0000256" key="4">
    <source>
        <dbReference type="ARBA" id="ARBA00022989"/>
    </source>
</evidence>
<dbReference type="Gene3D" id="1.20.1740.10">
    <property type="entry name" value="Amino acid/polyamine transporter I"/>
    <property type="match status" value="1"/>
</dbReference>
<feature type="transmembrane region" description="Helical" evidence="6">
    <location>
        <begin position="439"/>
        <end position="459"/>
    </location>
</feature>
<dbReference type="PANTHER" id="PTHR43495">
    <property type="entry name" value="GABA PERMEASE"/>
    <property type="match status" value="1"/>
</dbReference>
<evidence type="ECO:0000256" key="1">
    <source>
        <dbReference type="ARBA" id="ARBA00004141"/>
    </source>
</evidence>
<evidence type="ECO:0000256" key="3">
    <source>
        <dbReference type="ARBA" id="ARBA00022692"/>
    </source>
</evidence>
<feature type="transmembrane region" description="Helical" evidence="6">
    <location>
        <begin position="372"/>
        <end position="392"/>
    </location>
</feature>
<feature type="transmembrane region" description="Helical" evidence="6">
    <location>
        <begin position="51"/>
        <end position="69"/>
    </location>
</feature>
<dbReference type="RefSeq" id="WP_201645875.1">
    <property type="nucleotide sequence ID" value="NZ_CAJHCP010000016.1"/>
</dbReference>
<accession>A0ABN7I9D0</accession>
<dbReference type="PROSITE" id="PS00218">
    <property type="entry name" value="AMINO_ACID_PERMEASE_1"/>
    <property type="match status" value="1"/>
</dbReference>
<feature type="transmembrane region" description="Helical" evidence="6">
    <location>
        <begin position="129"/>
        <end position="145"/>
    </location>
</feature>
<dbReference type="InterPro" id="IPR004840">
    <property type="entry name" value="Amino_acid_permease_CS"/>
</dbReference>
<dbReference type="Proteomes" id="UP000598032">
    <property type="component" value="Unassembled WGS sequence"/>
</dbReference>
<feature type="transmembrane region" description="Helical" evidence="6">
    <location>
        <begin position="99"/>
        <end position="123"/>
    </location>
</feature>
<keyword evidence="3 6" id="KW-0812">Transmembrane</keyword>
<protein>
    <submittedName>
        <fullName evidence="8">GABA permease</fullName>
    </submittedName>
</protein>
<feature type="transmembrane region" description="Helical" evidence="6">
    <location>
        <begin position="293"/>
        <end position="320"/>
    </location>
</feature>
<comment type="subcellular location">
    <subcellularLocation>
        <location evidence="1">Membrane</location>
        <topology evidence="1">Multi-pass membrane protein</topology>
    </subcellularLocation>
</comment>
<evidence type="ECO:0000313" key="9">
    <source>
        <dbReference type="Proteomes" id="UP000598032"/>
    </source>
</evidence>
<evidence type="ECO:0000313" key="8">
    <source>
        <dbReference type="EMBL" id="CAD6556818.1"/>
    </source>
</evidence>
<evidence type="ECO:0000256" key="5">
    <source>
        <dbReference type="ARBA" id="ARBA00023136"/>
    </source>
</evidence>
<keyword evidence="9" id="KW-1185">Reference proteome</keyword>
<feature type="transmembrane region" description="Helical" evidence="6">
    <location>
        <begin position="206"/>
        <end position="232"/>
    </location>
</feature>
<reference evidence="8 9" key="1">
    <citation type="submission" date="2020-10" db="EMBL/GenBank/DDBJ databases">
        <authorList>
            <person name="Peeters C."/>
        </authorList>
    </citation>
    <scope>NUCLEOTIDE SEQUENCE [LARGE SCALE GENOMIC DNA]</scope>
    <source>
        <strain evidence="8 9">LMG 28140</strain>
    </source>
</reference>
<comment type="caution">
    <text evidence="8">The sequence shown here is derived from an EMBL/GenBank/DDBJ whole genome shotgun (WGS) entry which is preliminary data.</text>
</comment>
<keyword evidence="4 6" id="KW-1133">Transmembrane helix</keyword>
<feature type="transmembrane region" description="Helical" evidence="6">
    <location>
        <begin position="253"/>
        <end position="273"/>
    </location>
</feature>
<feature type="transmembrane region" description="Helical" evidence="6">
    <location>
        <begin position="22"/>
        <end position="45"/>
    </location>
</feature>
<dbReference type="PANTHER" id="PTHR43495:SF5">
    <property type="entry name" value="GAMMA-AMINOBUTYRIC ACID PERMEASE"/>
    <property type="match status" value="1"/>
</dbReference>
<feature type="transmembrane region" description="Helical" evidence="6">
    <location>
        <begin position="412"/>
        <end position="433"/>
    </location>
</feature>
<evidence type="ECO:0000259" key="7">
    <source>
        <dbReference type="Pfam" id="PF00324"/>
    </source>
</evidence>
<proteinExistence type="predicted"/>
<organism evidence="8 9">
    <name type="scientific">Paraburkholderia metrosideri</name>
    <dbReference type="NCBI Taxonomy" id="580937"/>
    <lineage>
        <taxon>Bacteria</taxon>
        <taxon>Pseudomonadati</taxon>
        <taxon>Pseudomonadota</taxon>
        <taxon>Betaproteobacteria</taxon>
        <taxon>Burkholderiales</taxon>
        <taxon>Burkholderiaceae</taxon>
        <taxon>Paraburkholderia</taxon>
    </lineage>
</organism>
<dbReference type="Pfam" id="PF00324">
    <property type="entry name" value="AA_permease"/>
    <property type="match status" value="1"/>
</dbReference>
<dbReference type="InterPro" id="IPR004841">
    <property type="entry name" value="AA-permease/SLC12A_dom"/>
</dbReference>
<feature type="transmembrane region" description="Helical" evidence="6">
    <location>
        <begin position="157"/>
        <end position="186"/>
    </location>
</feature>
<feature type="domain" description="Amino acid permease/ SLC12A" evidence="7">
    <location>
        <begin position="22"/>
        <end position="462"/>
    </location>
</feature>
<gene>
    <name evidence="8" type="primary">gabP_2</name>
    <name evidence="8" type="ORF">LMG28140_05989</name>
</gene>
<sequence length="474" mass="51013">MEVTPATSREAGLEKALSQRQITMIGIGGAIGTGLFMGSGIAIGYAGPAVLISYAIAALIAVIMVFSLAEMAVAHPSAGSFGTYAEMYLNSWAGFVVRYTYWVIEVVAVGGEAIAVGIYMGFWFPGVPVWWWSLAFGAVLVYVNCRSVTNFGSFEYWFALIKVVAIVAFIVFGLAAIFGLGSFGMAGGAHGEPVGLHNLTGLPGGFMPHGFGGVWMGVLMAIFSFYGVEVVAVTSGEARDPQKAIPHALRSMVLRLTLFYLLALGIMITYLPWTEAGAKIVQQSPFVKLFEHAGVRHAAGLMNFVVVTAALSSMNTNLYLSSRMMFSLARGGFAPRWLGKLTARGTPLAATLVSGVGVLVAALISFMSPLAYNYLFGIALFGGIMVWIAILVTHIRFRRAWRGRELPVRMPFFPYAQMLGIVLLAAILITMGLDTSFWNISWIVGVPWLVLVSIVYFVFRKRLTTLSGVSAGRA</sequence>
<evidence type="ECO:0000256" key="2">
    <source>
        <dbReference type="ARBA" id="ARBA00022448"/>
    </source>
</evidence>
<evidence type="ECO:0000256" key="6">
    <source>
        <dbReference type="SAM" id="Phobius"/>
    </source>
</evidence>
<feature type="transmembrane region" description="Helical" evidence="6">
    <location>
        <begin position="341"/>
        <end position="366"/>
    </location>
</feature>